<keyword evidence="5" id="KW-0699">rRNA-binding</keyword>
<dbReference type="NCBIfam" id="TIGR01079">
    <property type="entry name" value="rplX_bact"/>
    <property type="match status" value="1"/>
</dbReference>
<accession>A0A0G0L4E7</accession>
<dbReference type="EMBL" id="LBVO01000061">
    <property type="protein sequence ID" value="KKQ86853.1"/>
    <property type="molecule type" value="Genomic_DNA"/>
</dbReference>
<dbReference type="GO" id="GO:0019843">
    <property type="term" value="F:rRNA binding"/>
    <property type="evidence" value="ECO:0007669"/>
    <property type="project" value="UniProtKB-UniRule"/>
</dbReference>
<protein>
    <recommendedName>
        <fullName evidence="4 5">Large ribosomal subunit protein uL24</fullName>
    </recommendedName>
</protein>
<keyword evidence="5" id="KW-0694">RNA-binding</keyword>
<dbReference type="GO" id="GO:1990904">
    <property type="term" value="C:ribonucleoprotein complex"/>
    <property type="evidence" value="ECO:0007669"/>
    <property type="project" value="UniProtKB-KW"/>
</dbReference>
<dbReference type="AlphaFoldDB" id="A0A0G0L4E7"/>
<evidence type="ECO:0000313" key="8">
    <source>
        <dbReference type="Proteomes" id="UP000033934"/>
    </source>
</evidence>
<evidence type="ECO:0000256" key="2">
    <source>
        <dbReference type="ARBA" id="ARBA00022980"/>
    </source>
</evidence>
<dbReference type="InterPro" id="IPR014722">
    <property type="entry name" value="Rib_uL2_dom2"/>
</dbReference>
<dbReference type="GO" id="GO:0006412">
    <property type="term" value="P:translation"/>
    <property type="evidence" value="ECO:0007669"/>
    <property type="project" value="UniProtKB-UniRule"/>
</dbReference>
<dbReference type="InterPro" id="IPR041988">
    <property type="entry name" value="Ribosomal_uL24_KOW"/>
</dbReference>
<reference evidence="7 8" key="1">
    <citation type="journal article" date="2015" name="Nature">
        <title>rRNA introns, odd ribosomes, and small enigmatic genomes across a large radiation of phyla.</title>
        <authorList>
            <person name="Brown C.T."/>
            <person name="Hug L.A."/>
            <person name="Thomas B.C."/>
            <person name="Sharon I."/>
            <person name="Castelle C.J."/>
            <person name="Singh A."/>
            <person name="Wilkins M.J."/>
            <person name="Williams K.H."/>
            <person name="Banfield J.F."/>
        </authorList>
    </citation>
    <scope>NUCLEOTIDE SEQUENCE [LARGE SCALE GENOMIC DNA]</scope>
</reference>
<dbReference type="Pfam" id="PF17136">
    <property type="entry name" value="ribosomal_L24"/>
    <property type="match status" value="1"/>
</dbReference>
<dbReference type="InterPro" id="IPR057264">
    <property type="entry name" value="Ribosomal_uL24_C"/>
</dbReference>
<evidence type="ECO:0000259" key="6">
    <source>
        <dbReference type="Pfam" id="PF17136"/>
    </source>
</evidence>
<comment type="caution">
    <text evidence="7">The sequence shown here is derived from an EMBL/GenBank/DDBJ whole genome shotgun (WGS) entry which is preliminary data.</text>
</comment>
<keyword evidence="2 5" id="KW-0689">Ribosomal protein</keyword>
<dbReference type="Proteomes" id="UP000033934">
    <property type="component" value="Unassembled WGS sequence"/>
</dbReference>
<dbReference type="PATRIC" id="fig|1618334.3.peg.776"/>
<dbReference type="InterPro" id="IPR008991">
    <property type="entry name" value="Translation_prot_SH3-like_sf"/>
</dbReference>
<comment type="similarity">
    <text evidence="1 5">Belongs to the universal ribosomal protein uL24 family.</text>
</comment>
<evidence type="ECO:0000256" key="1">
    <source>
        <dbReference type="ARBA" id="ARBA00010618"/>
    </source>
</evidence>
<dbReference type="GO" id="GO:0003735">
    <property type="term" value="F:structural constituent of ribosome"/>
    <property type="evidence" value="ECO:0007669"/>
    <property type="project" value="InterPro"/>
</dbReference>
<dbReference type="HAMAP" id="MF_01326_B">
    <property type="entry name" value="Ribosomal_uL24_B"/>
    <property type="match status" value="1"/>
</dbReference>
<dbReference type="SUPFAM" id="SSF50104">
    <property type="entry name" value="Translation proteins SH3-like domain"/>
    <property type="match status" value="1"/>
</dbReference>
<comment type="subunit">
    <text evidence="5">Part of the 50S ribosomal subunit.</text>
</comment>
<dbReference type="InterPro" id="IPR003256">
    <property type="entry name" value="Ribosomal_uL24"/>
</dbReference>
<dbReference type="CDD" id="cd06089">
    <property type="entry name" value="KOW_RPL26"/>
    <property type="match status" value="1"/>
</dbReference>
<evidence type="ECO:0000256" key="3">
    <source>
        <dbReference type="ARBA" id="ARBA00023274"/>
    </source>
</evidence>
<proteinExistence type="inferred from homology"/>
<evidence type="ECO:0000256" key="5">
    <source>
        <dbReference type="HAMAP-Rule" id="MF_01326"/>
    </source>
</evidence>
<keyword evidence="3 5" id="KW-0687">Ribonucleoprotein</keyword>
<evidence type="ECO:0000313" key="7">
    <source>
        <dbReference type="EMBL" id="KKQ86853.1"/>
    </source>
</evidence>
<sequence length="117" mass="13029">MKLKVGDNVIMLIGKDRSKFGRIDKIFKEDNKVVVKGVNIVKKHQKKSQSKPQGGIIEKYMPVNASKVQILCPSCNKPTKVGYLISDNSKTRICRSCRGSLDAVHDAESVKTVTKKK</sequence>
<comment type="function">
    <text evidence="5">One of the proteins that surrounds the polypeptide exit tunnel on the outside of the subunit.</text>
</comment>
<dbReference type="PANTHER" id="PTHR12903">
    <property type="entry name" value="MITOCHONDRIAL RIBOSOMAL PROTEIN L24"/>
    <property type="match status" value="1"/>
</dbReference>
<gene>
    <name evidence="5" type="primary">rplX</name>
    <name evidence="7" type="ORF">UT11_C0061G0014</name>
</gene>
<evidence type="ECO:0000256" key="4">
    <source>
        <dbReference type="ARBA" id="ARBA00035206"/>
    </source>
</evidence>
<feature type="domain" description="Large ribosomal subunit protein uL24 C-terminal" evidence="6">
    <location>
        <begin position="38"/>
        <end position="97"/>
    </location>
</feature>
<name>A0A0G0L4E7_9BACT</name>
<dbReference type="GO" id="GO:0005840">
    <property type="term" value="C:ribosome"/>
    <property type="evidence" value="ECO:0007669"/>
    <property type="project" value="UniProtKB-KW"/>
</dbReference>
<comment type="function">
    <text evidence="5">One of two assembly initiator proteins, it binds directly to the 5'-end of the 23S rRNA, where it nucleates assembly of the 50S subunit.</text>
</comment>
<organism evidence="7 8">
    <name type="scientific">Berkelbacteria bacterium GW2011_GWA2_38_9</name>
    <dbReference type="NCBI Taxonomy" id="1618334"/>
    <lineage>
        <taxon>Bacteria</taxon>
        <taxon>Candidatus Berkelbacteria</taxon>
    </lineage>
</organism>
<dbReference type="Gene3D" id="2.30.30.30">
    <property type="match status" value="1"/>
</dbReference>